<proteinExistence type="predicted"/>
<dbReference type="InParanoid" id="A0A2P5F0U3"/>
<dbReference type="Proteomes" id="UP000237000">
    <property type="component" value="Unassembled WGS sequence"/>
</dbReference>
<dbReference type="EMBL" id="JXTC01000074">
    <property type="protein sequence ID" value="PON91413.1"/>
    <property type="molecule type" value="Genomic_DNA"/>
</dbReference>
<protein>
    <submittedName>
        <fullName evidence="2">Short-chain dehydrogenase/reductase</fullName>
    </submittedName>
</protein>
<dbReference type="Pfam" id="PF00106">
    <property type="entry name" value="adh_short"/>
    <property type="match status" value="1"/>
</dbReference>
<gene>
    <name evidence="2" type="ORF">TorRG33x02_126960</name>
</gene>
<reference evidence="3" key="1">
    <citation type="submission" date="2016-06" db="EMBL/GenBank/DDBJ databases">
        <title>Parallel loss of symbiosis genes in relatives of nitrogen-fixing non-legume Parasponia.</title>
        <authorList>
            <person name="Van Velzen R."/>
            <person name="Holmer R."/>
            <person name="Bu F."/>
            <person name="Rutten L."/>
            <person name="Van Zeijl A."/>
            <person name="Liu W."/>
            <person name="Santuari L."/>
            <person name="Cao Q."/>
            <person name="Sharma T."/>
            <person name="Shen D."/>
            <person name="Roswanjaya Y."/>
            <person name="Wardhani T."/>
            <person name="Kalhor M.S."/>
            <person name="Jansen J."/>
            <person name="Van den Hoogen J."/>
            <person name="Gungor B."/>
            <person name="Hartog M."/>
            <person name="Hontelez J."/>
            <person name="Verver J."/>
            <person name="Yang W.-C."/>
            <person name="Schijlen E."/>
            <person name="Repin R."/>
            <person name="Schilthuizen M."/>
            <person name="Schranz E."/>
            <person name="Heidstra R."/>
            <person name="Miyata K."/>
            <person name="Fedorova E."/>
            <person name="Kohlen W."/>
            <person name="Bisseling T."/>
            <person name="Smit S."/>
            <person name="Geurts R."/>
        </authorList>
    </citation>
    <scope>NUCLEOTIDE SEQUENCE [LARGE SCALE GENOMIC DNA]</scope>
    <source>
        <strain evidence="3">cv. RG33-2</strain>
    </source>
</reference>
<evidence type="ECO:0000313" key="2">
    <source>
        <dbReference type="EMBL" id="PON91413.1"/>
    </source>
</evidence>
<dbReference type="InterPro" id="IPR051019">
    <property type="entry name" value="VLCFA-Steroid_DH"/>
</dbReference>
<dbReference type="InterPro" id="IPR002347">
    <property type="entry name" value="SDR_fam"/>
</dbReference>
<dbReference type="AlphaFoldDB" id="A0A2P5F0U3"/>
<keyword evidence="3" id="KW-1185">Reference proteome</keyword>
<dbReference type="PRINTS" id="PR00081">
    <property type="entry name" value="GDHRDH"/>
</dbReference>
<evidence type="ECO:0000313" key="3">
    <source>
        <dbReference type="Proteomes" id="UP000237000"/>
    </source>
</evidence>
<dbReference type="Gene3D" id="3.40.50.720">
    <property type="entry name" value="NAD(P)-binding Rossmann-like Domain"/>
    <property type="match status" value="1"/>
</dbReference>
<name>A0A2P5F0U3_TREOI</name>
<accession>A0A2P5F0U3</accession>
<sequence>MTMEFQEFAIVIVSAIGFISLFKSSINFLRWIWIIPPKNLKEYGSWAMITGATDGIGKALAFELASKGLNLVLVGRNPSKLEVTSREIRKVVEEVEVKSIVVDLAKCRGEELVDIIYKEIKGLDIGILINNAGLGYPYPKFLHELDLELVESILKVNMEAASYLDD</sequence>
<dbReference type="InterPro" id="IPR036291">
    <property type="entry name" value="NAD(P)-bd_dom_sf"/>
</dbReference>
<keyword evidence="1" id="KW-0560">Oxidoreductase</keyword>
<dbReference type="OrthoDB" id="1721127at2759"/>
<dbReference type="PANTHER" id="PTHR43899:SF25">
    <property type="entry name" value="ENOYL-(ACYL CARRIER) REDUCTASE"/>
    <property type="match status" value="1"/>
</dbReference>
<organism evidence="2 3">
    <name type="scientific">Trema orientale</name>
    <name type="common">Charcoal tree</name>
    <name type="synonym">Celtis orientalis</name>
    <dbReference type="NCBI Taxonomy" id="63057"/>
    <lineage>
        <taxon>Eukaryota</taxon>
        <taxon>Viridiplantae</taxon>
        <taxon>Streptophyta</taxon>
        <taxon>Embryophyta</taxon>
        <taxon>Tracheophyta</taxon>
        <taxon>Spermatophyta</taxon>
        <taxon>Magnoliopsida</taxon>
        <taxon>eudicotyledons</taxon>
        <taxon>Gunneridae</taxon>
        <taxon>Pentapetalae</taxon>
        <taxon>rosids</taxon>
        <taxon>fabids</taxon>
        <taxon>Rosales</taxon>
        <taxon>Cannabaceae</taxon>
        <taxon>Trema</taxon>
    </lineage>
</organism>
<dbReference type="GO" id="GO:0005783">
    <property type="term" value="C:endoplasmic reticulum"/>
    <property type="evidence" value="ECO:0007669"/>
    <property type="project" value="TreeGrafter"/>
</dbReference>
<comment type="caution">
    <text evidence="2">The sequence shown here is derived from an EMBL/GenBank/DDBJ whole genome shotgun (WGS) entry which is preliminary data.</text>
</comment>
<dbReference type="SUPFAM" id="SSF51735">
    <property type="entry name" value="NAD(P)-binding Rossmann-fold domains"/>
    <property type="match status" value="1"/>
</dbReference>
<dbReference type="GO" id="GO:0045703">
    <property type="term" value="F:ketoreductase activity"/>
    <property type="evidence" value="ECO:0007669"/>
    <property type="project" value="TreeGrafter"/>
</dbReference>
<evidence type="ECO:0000256" key="1">
    <source>
        <dbReference type="ARBA" id="ARBA00023002"/>
    </source>
</evidence>
<dbReference type="PANTHER" id="PTHR43899">
    <property type="entry name" value="RH59310P"/>
    <property type="match status" value="1"/>
</dbReference>